<dbReference type="GO" id="GO:0008270">
    <property type="term" value="F:zinc ion binding"/>
    <property type="evidence" value="ECO:0007669"/>
    <property type="project" value="UniProtKB-KW"/>
</dbReference>
<sequence>EATTGEDQMVKVKEEVMNEGYLLIKEEASIVKDREKKEEMMIGEDQMTKEEMMMINGVSERKYSAPRAVTAGDVSQCCVVLRRLTEDEILRCSSREGEELRPGDSDDCRVGQSSKCTSREKRHRLERPYGCNDCDYRATQLVHLTHHMMKHTGEKPYA</sequence>
<accession>A0A0A9X5Q4</accession>
<dbReference type="SUPFAM" id="SSF57667">
    <property type="entry name" value="beta-beta-alpha zinc fingers"/>
    <property type="match status" value="1"/>
</dbReference>
<dbReference type="EMBL" id="GBHO01028280">
    <property type="protein sequence ID" value="JAG15324.1"/>
    <property type="molecule type" value="Transcribed_RNA"/>
</dbReference>
<feature type="non-terminal residue" evidence="4">
    <location>
        <position position="1"/>
    </location>
</feature>
<evidence type="ECO:0000256" key="2">
    <source>
        <dbReference type="SAM" id="MobiDB-lite"/>
    </source>
</evidence>
<evidence type="ECO:0000256" key="1">
    <source>
        <dbReference type="PROSITE-ProRule" id="PRU00042"/>
    </source>
</evidence>
<feature type="region of interest" description="Disordered" evidence="2">
    <location>
        <begin position="94"/>
        <end position="115"/>
    </location>
</feature>
<feature type="compositionally biased region" description="Basic and acidic residues" evidence="2">
    <location>
        <begin position="94"/>
        <end position="109"/>
    </location>
</feature>
<name>A0A0A9X5Q4_LYGHE</name>
<protein>
    <recommendedName>
        <fullName evidence="3">C2H2-type domain-containing protein</fullName>
    </recommendedName>
</protein>
<reference evidence="4" key="1">
    <citation type="journal article" date="2014" name="PLoS ONE">
        <title>Transcriptome-Based Identification of ABC Transporters in the Western Tarnished Plant Bug Lygus hesperus.</title>
        <authorList>
            <person name="Hull J.J."/>
            <person name="Chaney K."/>
            <person name="Geib S.M."/>
            <person name="Fabrick J.A."/>
            <person name="Brent C.S."/>
            <person name="Walsh D."/>
            <person name="Lavine L.C."/>
        </authorList>
    </citation>
    <scope>NUCLEOTIDE SEQUENCE</scope>
</reference>
<keyword evidence="1" id="KW-0479">Metal-binding</keyword>
<evidence type="ECO:0000313" key="4">
    <source>
        <dbReference type="EMBL" id="JAG15324.1"/>
    </source>
</evidence>
<dbReference type="InterPro" id="IPR036236">
    <property type="entry name" value="Znf_C2H2_sf"/>
</dbReference>
<dbReference type="AlphaFoldDB" id="A0A0A9X5Q4"/>
<feature type="domain" description="C2H2-type" evidence="3">
    <location>
        <begin position="129"/>
        <end position="156"/>
    </location>
</feature>
<dbReference type="Gene3D" id="3.30.160.60">
    <property type="entry name" value="Classic Zinc Finger"/>
    <property type="match status" value="1"/>
</dbReference>
<keyword evidence="1" id="KW-0863">Zinc-finger</keyword>
<keyword evidence="1" id="KW-0862">Zinc</keyword>
<dbReference type="InterPro" id="IPR013087">
    <property type="entry name" value="Znf_C2H2_type"/>
</dbReference>
<organism evidence="4">
    <name type="scientific">Lygus hesperus</name>
    <name type="common">Western plant bug</name>
    <dbReference type="NCBI Taxonomy" id="30085"/>
    <lineage>
        <taxon>Eukaryota</taxon>
        <taxon>Metazoa</taxon>
        <taxon>Ecdysozoa</taxon>
        <taxon>Arthropoda</taxon>
        <taxon>Hexapoda</taxon>
        <taxon>Insecta</taxon>
        <taxon>Pterygota</taxon>
        <taxon>Neoptera</taxon>
        <taxon>Paraneoptera</taxon>
        <taxon>Hemiptera</taxon>
        <taxon>Heteroptera</taxon>
        <taxon>Panheteroptera</taxon>
        <taxon>Cimicomorpha</taxon>
        <taxon>Miridae</taxon>
        <taxon>Mirini</taxon>
        <taxon>Lygus</taxon>
    </lineage>
</organism>
<feature type="non-terminal residue" evidence="4">
    <location>
        <position position="158"/>
    </location>
</feature>
<dbReference type="FunFam" id="3.30.160.60:FF:000882">
    <property type="entry name" value="Predicted gene, 21060"/>
    <property type="match status" value="1"/>
</dbReference>
<evidence type="ECO:0000259" key="3">
    <source>
        <dbReference type="PROSITE" id="PS50157"/>
    </source>
</evidence>
<reference evidence="4" key="2">
    <citation type="submission" date="2014-07" db="EMBL/GenBank/DDBJ databases">
        <authorList>
            <person name="Hull J."/>
        </authorList>
    </citation>
    <scope>NUCLEOTIDE SEQUENCE</scope>
</reference>
<gene>
    <name evidence="4" type="ORF">CM83_71918</name>
</gene>
<proteinExistence type="predicted"/>
<dbReference type="PROSITE" id="PS50157">
    <property type="entry name" value="ZINC_FINGER_C2H2_2"/>
    <property type="match status" value="1"/>
</dbReference>